<dbReference type="EMBL" id="JAYMFF010000019">
    <property type="protein sequence ID" value="MEC4176675.1"/>
    <property type="molecule type" value="Genomic_DNA"/>
</dbReference>
<accession>A0ABU6IJV7</accession>
<keyword evidence="1" id="KW-0175">Coiled coil</keyword>
<evidence type="ECO:0000313" key="4">
    <source>
        <dbReference type="Proteomes" id="UP001349994"/>
    </source>
</evidence>
<organism evidence="3 4">
    <name type="scientific">Adlercreutzia wanghongyangiae</name>
    <dbReference type="NCBI Taxonomy" id="3111451"/>
    <lineage>
        <taxon>Bacteria</taxon>
        <taxon>Bacillati</taxon>
        <taxon>Actinomycetota</taxon>
        <taxon>Coriobacteriia</taxon>
        <taxon>Eggerthellales</taxon>
        <taxon>Eggerthellaceae</taxon>
        <taxon>Adlercreutzia</taxon>
    </lineage>
</organism>
<keyword evidence="2" id="KW-0472">Membrane</keyword>
<proteinExistence type="predicted"/>
<keyword evidence="2" id="KW-0812">Transmembrane</keyword>
<protein>
    <submittedName>
        <fullName evidence="3">Uncharacterized protein</fullName>
    </submittedName>
</protein>
<dbReference type="RefSeq" id="WP_338211126.1">
    <property type="nucleotide sequence ID" value="NZ_JAYMFF010000019.1"/>
</dbReference>
<dbReference type="Proteomes" id="UP001349994">
    <property type="component" value="Unassembled WGS sequence"/>
</dbReference>
<gene>
    <name evidence="3" type="ORF">VIN30_09480</name>
</gene>
<sequence length="197" mass="21439">MTDSKARIDRLNEIIDSLDEEADHLQNAIEAATTQLEEAIQLSKEASKAAAVVSASALGKIDTMTEKSEAFLDEQGARAAEFHETLGDFIAAESERNVALLEAQEEFHRTTLKNGEIFRDKVQTDLLQSKNDLASRVQSLSEDFSHEAGVLAKRIAALEDSLSAPIADNGRRLKLIFIGTVTIAVLEAIILIATMVC</sequence>
<keyword evidence="4" id="KW-1185">Reference proteome</keyword>
<reference evidence="3 4" key="1">
    <citation type="submission" date="2024-01" db="EMBL/GenBank/DDBJ databases">
        <title>novel species in genus Adlercreutzia.</title>
        <authorList>
            <person name="Liu X."/>
        </authorList>
    </citation>
    <scope>NUCLEOTIDE SEQUENCE [LARGE SCALE GENOMIC DNA]</scope>
    <source>
        <strain evidence="3 4">R7</strain>
    </source>
</reference>
<evidence type="ECO:0000313" key="3">
    <source>
        <dbReference type="EMBL" id="MEC4176675.1"/>
    </source>
</evidence>
<evidence type="ECO:0000256" key="1">
    <source>
        <dbReference type="SAM" id="Coils"/>
    </source>
</evidence>
<feature type="coiled-coil region" evidence="1">
    <location>
        <begin position="1"/>
        <end position="49"/>
    </location>
</feature>
<comment type="caution">
    <text evidence="3">The sequence shown here is derived from an EMBL/GenBank/DDBJ whole genome shotgun (WGS) entry which is preliminary data.</text>
</comment>
<evidence type="ECO:0000256" key="2">
    <source>
        <dbReference type="SAM" id="Phobius"/>
    </source>
</evidence>
<keyword evidence="2" id="KW-1133">Transmembrane helix</keyword>
<name>A0ABU6IJV7_9ACTN</name>
<feature type="transmembrane region" description="Helical" evidence="2">
    <location>
        <begin position="175"/>
        <end position="196"/>
    </location>
</feature>